<keyword evidence="2" id="KW-1185">Reference proteome</keyword>
<dbReference type="GO" id="GO:0016874">
    <property type="term" value="F:ligase activity"/>
    <property type="evidence" value="ECO:0007669"/>
    <property type="project" value="UniProtKB-KW"/>
</dbReference>
<proteinExistence type="predicted"/>
<protein>
    <submittedName>
        <fullName evidence="1">UDP-N-acetylmuramate--L-alanine ligase</fullName>
    </submittedName>
</protein>
<evidence type="ECO:0000313" key="1">
    <source>
        <dbReference type="EMBL" id="QAT17396.1"/>
    </source>
</evidence>
<keyword evidence="1" id="KW-0436">Ligase</keyword>
<dbReference type="RefSeq" id="WP_128700221.1">
    <property type="nucleotide sequence ID" value="NZ_CP019384.1"/>
</dbReference>
<gene>
    <name evidence="1" type="ORF">BU251_06500</name>
</gene>
<accession>A0A410P5D6</accession>
<evidence type="ECO:0000313" key="2">
    <source>
        <dbReference type="Proteomes" id="UP000287243"/>
    </source>
</evidence>
<organism evidence="1 2">
    <name type="scientific">Velamenicoccus archaeovorus</name>
    <dbReference type="NCBI Taxonomy" id="1930593"/>
    <lineage>
        <taxon>Bacteria</taxon>
        <taxon>Pseudomonadati</taxon>
        <taxon>Candidatus Omnitrophota</taxon>
        <taxon>Candidatus Velamenicoccus</taxon>
    </lineage>
</organism>
<dbReference type="AlphaFoldDB" id="A0A410P5D6"/>
<dbReference type="EMBL" id="CP019384">
    <property type="protein sequence ID" value="QAT17396.1"/>
    <property type="molecule type" value="Genomic_DNA"/>
</dbReference>
<reference evidence="1 2" key="1">
    <citation type="submission" date="2017-01" db="EMBL/GenBank/DDBJ databases">
        <title>First insights into the biology of 'candidatus Vampirococcus archaeovorus'.</title>
        <authorList>
            <person name="Kizina J."/>
            <person name="Jordan S."/>
            <person name="Stueber K."/>
            <person name="Reinhardt R."/>
            <person name="Harder J."/>
        </authorList>
    </citation>
    <scope>NUCLEOTIDE SEQUENCE [LARGE SCALE GENOMIC DNA]</scope>
    <source>
        <strain evidence="1 2">LiM</strain>
    </source>
</reference>
<dbReference type="KEGG" id="vai:BU251_06500"/>
<dbReference type="OrthoDB" id="9814045at2"/>
<dbReference type="Proteomes" id="UP000287243">
    <property type="component" value="Chromosome"/>
</dbReference>
<name>A0A410P5D6_VELA1</name>
<sequence length="89" mass="10761">MKELKWNALKSERLKRTRGISFEEIVASKLIDIIKHPRRQDQKIFVYEHKGYLWAVPYIIEGDAIFLKTIYPSRKLMKLYKKGKRHEKD</sequence>